<sequence>MSKPIKRRKRMNPASLQELCFHNAVVNLIGQNGAQVKKIVHEKYAGNLVKRKKFVSNADYFIRIVSAWRQELTSKIMCDIKASNLPPVFANALSEKCSHFLIIAFKWIRDKWQECPDVVDINLFIFQFHLLHWNLDGTLNEKNTYINHLCFVLENDEAVIETIKTRYSTSYSSILKLIILQFKIRIHEHSNKLQFLLKKR</sequence>
<organism evidence="1 2">
    <name type="scientific">Diaphorina citri</name>
    <name type="common">Asian citrus psyllid</name>
    <dbReference type="NCBI Taxonomy" id="121845"/>
    <lineage>
        <taxon>Eukaryota</taxon>
        <taxon>Metazoa</taxon>
        <taxon>Ecdysozoa</taxon>
        <taxon>Arthropoda</taxon>
        <taxon>Hexapoda</taxon>
        <taxon>Insecta</taxon>
        <taxon>Pterygota</taxon>
        <taxon>Neoptera</taxon>
        <taxon>Paraneoptera</taxon>
        <taxon>Hemiptera</taxon>
        <taxon>Sternorrhyncha</taxon>
        <taxon>Psylloidea</taxon>
        <taxon>Psyllidae</taxon>
        <taxon>Diaphorininae</taxon>
        <taxon>Diaphorina</taxon>
    </lineage>
</organism>
<dbReference type="KEGG" id="dci:103507216"/>
<dbReference type="AlphaFoldDB" id="A0A1S3CXN7"/>
<dbReference type="RefSeq" id="XP_017298716.1">
    <property type="nucleotide sequence ID" value="XM_017443227.2"/>
</dbReference>
<gene>
    <name evidence="2 3" type="primary">LOC103507216</name>
</gene>
<evidence type="ECO:0000313" key="2">
    <source>
        <dbReference type="RefSeq" id="XP_008469889.1"/>
    </source>
</evidence>
<proteinExistence type="predicted"/>
<dbReference type="GeneID" id="103507216"/>
<dbReference type="Proteomes" id="UP000079169">
    <property type="component" value="Unplaced"/>
</dbReference>
<protein>
    <submittedName>
        <fullName evidence="2">Uncharacterized protein LOC103507216 isoform X1</fullName>
    </submittedName>
    <submittedName>
        <fullName evidence="3">Uncharacterized protein LOC103507216 isoform X2</fullName>
    </submittedName>
</protein>
<name>A0A1S3CXN7_DIACI</name>
<keyword evidence="1" id="KW-1185">Reference proteome</keyword>
<dbReference type="RefSeq" id="XP_008469889.1">
    <property type="nucleotide sequence ID" value="XM_008471667.3"/>
</dbReference>
<accession>A0A1S3CXN7</accession>
<evidence type="ECO:0000313" key="3">
    <source>
        <dbReference type="RefSeq" id="XP_017298716.1"/>
    </source>
</evidence>
<reference evidence="2 3" key="1">
    <citation type="submission" date="2025-04" db="UniProtKB">
        <authorList>
            <consortium name="RefSeq"/>
        </authorList>
    </citation>
    <scope>IDENTIFICATION</scope>
</reference>
<dbReference type="PaxDb" id="121845-A0A1S3CXN7"/>
<evidence type="ECO:0000313" key="1">
    <source>
        <dbReference type="Proteomes" id="UP000079169"/>
    </source>
</evidence>